<dbReference type="EMBL" id="KZ349916">
    <property type="protein sequence ID" value="PIO64432.1"/>
    <property type="molecule type" value="Genomic_DNA"/>
</dbReference>
<gene>
    <name evidence="2" type="ORF">TELCIR_13940</name>
</gene>
<feature type="signal peptide" evidence="1">
    <location>
        <begin position="1"/>
        <end position="19"/>
    </location>
</feature>
<dbReference type="SUPFAM" id="SSF55797">
    <property type="entry name" value="PR-1-like"/>
    <property type="match status" value="1"/>
</dbReference>
<protein>
    <recommendedName>
        <fullName evidence="4">SCP domain-containing protein</fullName>
    </recommendedName>
</protein>
<keyword evidence="1" id="KW-0732">Signal</keyword>
<reference evidence="2 3" key="1">
    <citation type="submission" date="2015-09" db="EMBL/GenBank/DDBJ databases">
        <title>Draft genome of the parasitic nematode Teladorsagia circumcincta isolate WARC Sus (inbred).</title>
        <authorList>
            <person name="Mitreva M."/>
        </authorList>
    </citation>
    <scope>NUCLEOTIDE SEQUENCE [LARGE SCALE GENOMIC DNA]</scope>
    <source>
        <strain evidence="2 3">S</strain>
    </source>
</reference>
<evidence type="ECO:0000313" key="2">
    <source>
        <dbReference type="EMBL" id="PIO64432.1"/>
    </source>
</evidence>
<proteinExistence type="predicted"/>
<organism evidence="2 3">
    <name type="scientific">Teladorsagia circumcincta</name>
    <name type="common">Brown stomach worm</name>
    <name type="synonym">Ostertagia circumcincta</name>
    <dbReference type="NCBI Taxonomy" id="45464"/>
    <lineage>
        <taxon>Eukaryota</taxon>
        <taxon>Metazoa</taxon>
        <taxon>Ecdysozoa</taxon>
        <taxon>Nematoda</taxon>
        <taxon>Chromadorea</taxon>
        <taxon>Rhabditida</taxon>
        <taxon>Rhabditina</taxon>
        <taxon>Rhabditomorpha</taxon>
        <taxon>Strongyloidea</taxon>
        <taxon>Trichostrongylidae</taxon>
        <taxon>Teladorsagia</taxon>
    </lineage>
</organism>
<sequence>MLVLITFIYLVLTVASGNAGASCSLNNGMTDEARQMFVDKHNEYRSLVAKGLAANPIGGFAPKAARMLKVFAIKCSYTEANVYYLEKSRGP</sequence>
<dbReference type="Gene3D" id="3.40.33.10">
    <property type="entry name" value="CAP"/>
    <property type="match status" value="1"/>
</dbReference>
<feature type="chain" id="PRO_5013634672" description="SCP domain-containing protein" evidence="1">
    <location>
        <begin position="20"/>
        <end position="91"/>
    </location>
</feature>
<dbReference type="Proteomes" id="UP000230423">
    <property type="component" value="Unassembled WGS sequence"/>
</dbReference>
<evidence type="ECO:0000313" key="3">
    <source>
        <dbReference type="Proteomes" id="UP000230423"/>
    </source>
</evidence>
<accession>A0A2G9U419</accession>
<evidence type="ECO:0008006" key="4">
    <source>
        <dbReference type="Google" id="ProtNLM"/>
    </source>
</evidence>
<keyword evidence="3" id="KW-1185">Reference proteome</keyword>
<dbReference type="InterPro" id="IPR035940">
    <property type="entry name" value="CAP_sf"/>
</dbReference>
<name>A0A2G9U419_TELCI</name>
<evidence type="ECO:0000256" key="1">
    <source>
        <dbReference type="SAM" id="SignalP"/>
    </source>
</evidence>
<dbReference type="AlphaFoldDB" id="A0A2G9U419"/>